<gene>
    <name evidence="1" type="ORF">UQ64_09945</name>
</gene>
<sequence length="71" mass="8161">MDTLIFKGLFLNGGFQRGERCLFLRIKVRILCKRCGETYILRGIKEQGIIQTGFKQCLCSNSIGFEIEERA</sequence>
<organism evidence="1 2">
    <name type="scientific">Paenibacillus etheri</name>
    <dbReference type="NCBI Taxonomy" id="1306852"/>
    <lineage>
        <taxon>Bacteria</taxon>
        <taxon>Bacillati</taxon>
        <taxon>Bacillota</taxon>
        <taxon>Bacilli</taxon>
        <taxon>Bacillales</taxon>
        <taxon>Paenibacillaceae</taxon>
        <taxon>Paenibacillus</taxon>
    </lineage>
</organism>
<dbReference type="Proteomes" id="UP000054709">
    <property type="component" value="Unassembled WGS sequence"/>
</dbReference>
<evidence type="ECO:0000313" key="2">
    <source>
        <dbReference type="Proteomes" id="UP000054709"/>
    </source>
</evidence>
<reference evidence="1 2" key="1">
    <citation type="journal article" date="2015" name="Int. Biodeterior. Biodegradation">
        <title>Physiological and genetic screening methods for the isolation of methyl tert-butyl ether-degrading bacteria for bioremediation purposes.</title>
        <authorList>
            <person name="Guisado I.M."/>
            <person name="Purswani J."/>
            <person name="Gonzalez Lopez J."/>
            <person name="Pozo C."/>
        </authorList>
    </citation>
    <scope>NUCLEOTIDE SEQUENCE [LARGE SCALE GENOMIC DNA]</scope>
    <source>
        <strain evidence="1 2">SH7</strain>
    </source>
</reference>
<keyword evidence="2" id="KW-1185">Reference proteome</keyword>
<dbReference type="AlphaFoldDB" id="A0A0W1B0S5"/>
<dbReference type="EMBL" id="LCZJ02000018">
    <property type="protein sequence ID" value="KTD87149.1"/>
    <property type="molecule type" value="Genomic_DNA"/>
</dbReference>
<evidence type="ECO:0000313" key="1">
    <source>
        <dbReference type="EMBL" id="KTD87149.1"/>
    </source>
</evidence>
<accession>A0A0W1B0S5</accession>
<proteinExistence type="predicted"/>
<name>A0A0W1B0S5_9BACL</name>
<comment type="caution">
    <text evidence="1">The sequence shown here is derived from an EMBL/GenBank/DDBJ whole genome shotgun (WGS) entry which is preliminary data.</text>
</comment>
<protein>
    <submittedName>
        <fullName evidence="1">Uncharacterized protein</fullName>
    </submittedName>
</protein>